<dbReference type="AlphaFoldDB" id="A0A3N4VV03"/>
<dbReference type="GO" id="GO:0005975">
    <property type="term" value="P:carbohydrate metabolic process"/>
    <property type="evidence" value="ECO:0007669"/>
    <property type="project" value="InterPro"/>
</dbReference>
<dbReference type="EMBL" id="RKQN01000003">
    <property type="protein sequence ID" value="RPE76904.1"/>
    <property type="molecule type" value="Genomic_DNA"/>
</dbReference>
<proteinExistence type="predicted"/>
<reference evidence="3 4" key="1">
    <citation type="submission" date="2018-11" db="EMBL/GenBank/DDBJ databases">
        <title>Genomic Encyclopedia of Type Strains, Phase IV (KMG-IV): sequencing the most valuable type-strain genomes for metagenomic binning, comparative biology and taxonomic classification.</title>
        <authorList>
            <person name="Goeker M."/>
        </authorList>
    </citation>
    <scope>NUCLEOTIDE SEQUENCE [LARGE SCALE GENOMIC DNA]</scope>
    <source>
        <strain evidence="3 4">DSM 25623</strain>
    </source>
</reference>
<keyword evidence="4" id="KW-1185">Reference proteome</keyword>
<sequence length="725" mass="78091">MPETLPRPPRCAWLLLGALLALPACRHDPPPASAAAPRETAAGRPADALQFRIAEGQVENAFHQEGPVAAHLLLTSGPRPRVLVAFPAGNSGVGVWFEEAAVPVRWTLGAVRGARAEVEGRAWHGIEASATLEGGALTVKDAVLGSVRVLRDYQLGLPYPPGTAAAPEVAGRTVSWRRMRLDGAPGYSVALAAENGRFVRAGGRLRLQPDRPGEALRLRIVALTGEPPLTPIPAGDLLTGRAALDERSRNALRFLSYREKFLAGSWRFDTYFGRDTLMSLRLLMPALQPQAVEAGLASVLARLSPRGEVAHEEDIGEFAVLRHLEESGRPGSAPIYDYKMVDDDYMLAPVAAAWLLEDPRGRARAAAFLAARDGGEARGAALLRNLRFVAEASAAFARAPTHAHLIGLKPGVPVGQWRDSNEGLGRGRYPWDVNAVWVPAALRAIGAFVDSGLLAPYADAEELRRLREAAARADAWERRAKALFAVRMDNAEARRRVREYAAHAGVDPAAALAALGDADLQFAAIALDARGRPVPVLHSDVGFELLFGRPDAATLQRDLEAVVRPFPAGLLTDVGLLVANPAYAARDAWPRLGRDAYHGTVVWAWQQALLAAGLQRQLQRDDLPAPTRARLAGAQARLWRAIDAADAVRTSELWSWSYADGRYRIEPFGAQGSHEDESNAAQLWSTVRLAIPRPAPAAGGRNGTERRPAAEARAPQRRATADATR</sequence>
<organism evidence="3 4">
    <name type="scientific">Vulcaniibacterium tengchongense</name>
    <dbReference type="NCBI Taxonomy" id="1273429"/>
    <lineage>
        <taxon>Bacteria</taxon>
        <taxon>Pseudomonadati</taxon>
        <taxon>Pseudomonadota</taxon>
        <taxon>Gammaproteobacteria</taxon>
        <taxon>Lysobacterales</taxon>
        <taxon>Lysobacteraceae</taxon>
        <taxon>Vulcaniibacterium</taxon>
    </lineage>
</organism>
<feature type="signal peptide" evidence="2">
    <location>
        <begin position="1"/>
        <end position="26"/>
    </location>
</feature>
<dbReference type="Proteomes" id="UP000269708">
    <property type="component" value="Unassembled WGS sequence"/>
</dbReference>
<feature type="region of interest" description="Disordered" evidence="1">
    <location>
        <begin position="692"/>
        <end position="725"/>
    </location>
</feature>
<accession>A0A3N4VV03</accession>
<dbReference type="InterPro" id="IPR008928">
    <property type="entry name" value="6-hairpin_glycosidase_sf"/>
</dbReference>
<evidence type="ECO:0000313" key="3">
    <source>
        <dbReference type="EMBL" id="RPE76904.1"/>
    </source>
</evidence>
<comment type="caution">
    <text evidence="3">The sequence shown here is derived from an EMBL/GenBank/DDBJ whole genome shotgun (WGS) entry which is preliminary data.</text>
</comment>
<keyword evidence="2" id="KW-0732">Signal</keyword>
<feature type="chain" id="PRO_5018229058" evidence="2">
    <location>
        <begin position="27"/>
        <end position="725"/>
    </location>
</feature>
<name>A0A3N4VV03_9GAMM</name>
<protein>
    <submittedName>
        <fullName evidence="3">Glycogen debranching enzyme</fullName>
    </submittedName>
</protein>
<gene>
    <name evidence="3" type="ORF">EDC50_2156</name>
</gene>
<dbReference type="OrthoDB" id="4494749at2"/>
<evidence type="ECO:0000256" key="2">
    <source>
        <dbReference type="SAM" id="SignalP"/>
    </source>
</evidence>
<dbReference type="SUPFAM" id="SSF48208">
    <property type="entry name" value="Six-hairpin glycosidases"/>
    <property type="match status" value="1"/>
</dbReference>
<dbReference type="RefSeq" id="WP_123770499.1">
    <property type="nucleotide sequence ID" value="NZ_RKQN01000003.1"/>
</dbReference>
<evidence type="ECO:0000313" key="4">
    <source>
        <dbReference type="Proteomes" id="UP000269708"/>
    </source>
</evidence>
<evidence type="ECO:0000256" key="1">
    <source>
        <dbReference type="SAM" id="MobiDB-lite"/>
    </source>
</evidence>